<proteinExistence type="predicted"/>
<dbReference type="Pfam" id="PF00534">
    <property type="entry name" value="Glycos_transf_1"/>
    <property type="match status" value="1"/>
</dbReference>
<keyword evidence="3" id="KW-0946">Virion</keyword>
<dbReference type="InterPro" id="IPR028098">
    <property type="entry name" value="Glyco_trans_4-like_N"/>
</dbReference>
<dbReference type="KEGG" id="blq:L21SP5_00609"/>
<reference evidence="3 4" key="1">
    <citation type="submission" date="2015-11" db="EMBL/GenBank/DDBJ databases">
        <title>Description and complete genome sequence of a novel strain predominating in hypersaline microbial mats and representing a new family of the Bacteriodetes phylum.</title>
        <authorList>
            <person name="Spring S."/>
            <person name="Bunk B."/>
            <person name="Sproer C."/>
            <person name="Klenk H.-P."/>
        </authorList>
    </citation>
    <scope>NUCLEOTIDE SEQUENCE [LARGE SCALE GENOMIC DNA]</scope>
    <source>
        <strain evidence="3 4">L21-Spi-D4</strain>
    </source>
</reference>
<dbReference type="InterPro" id="IPR001296">
    <property type="entry name" value="Glyco_trans_1"/>
</dbReference>
<dbReference type="CDD" id="cd03801">
    <property type="entry name" value="GT4_PimA-like"/>
    <property type="match status" value="1"/>
</dbReference>
<keyword evidence="3" id="KW-0167">Capsid protein</keyword>
<organism evidence="3 4">
    <name type="scientific">Salinivirga cyanobacteriivorans</name>
    <dbReference type="NCBI Taxonomy" id="1307839"/>
    <lineage>
        <taxon>Bacteria</taxon>
        <taxon>Pseudomonadati</taxon>
        <taxon>Bacteroidota</taxon>
        <taxon>Bacteroidia</taxon>
        <taxon>Bacteroidales</taxon>
        <taxon>Salinivirgaceae</taxon>
        <taxon>Salinivirga</taxon>
    </lineage>
</organism>
<keyword evidence="3" id="KW-0328">Glycosyltransferase</keyword>
<dbReference type="EMBL" id="CP013118">
    <property type="protein sequence ID" value="ALO14281.1"/>
    <property type="molecule type" value="Genomic_DNA"/>
</dbReference>
<dbReference type="AlphaFoldDB" id="A0A0S2HW43"/>
<dbReference type="OrthoDB" id="9768685at2"/>
<dbReference type="EC" id="2.4.-.-" evidence="3"/>
<sequence length="376" mass="43377">MTTVLIAVRILKSTQSGTPRLVLQHTRYLSNKGYKVYVVAQRINRKAIKAHGGIPVKVPIWPVKGYFHRKFFALQTRILQKFYKPDLTLGHGDIFDQDILYLHNCIDLAHELTYEKPLPQKNAVGQIHAKQLKEQKFKLLVCNSKIMQQDVGQRFGVPESKLKVIYPEHDEQRFTINEKTKEKRVEQRKLMGYDDRNVVISLITSGDFKKRNVQLLLDLIEILYHKHDLKHIRCFIAGKNKDSYYQQEVEDKKLKGIVTFQSSIPNVENYYFATDIFVLPAWIEEFGRSVVEAMACGLPVLVSERVGSSELLEGPSRNYILPPKVELYEHKIVELIKDGEKRKAIGQNNAETAAKYNSMRQNEKHNAVFISLADKA</sequence>
<evidence type="ECO:0000313" key="3">
    <source>
        <dbReference type="EMBL" id="ALO14281.1"/>
    </source>
</evidence>
<gene>
    <name evidence="3" type="primary">cotSA</name>
    <name evidence="3" type="ORF">L21SP5_00609</name>
</gene>
<dbReference type="STRING" id="1307839.L21SP5_00609"/>
<evidence type="ECO:0000259" key="2">
    <source>
        <dbReference type="Pfam" id="PF13439"/>
    </source>
</evidence>
<dbReference type="SUPFAM" id="SSF53756">
    <property type="entry name" value="UDP-Glycosyltransferase/glycogen phosphorylase"/>
    <property type="match status" value="1"/>
</dbReference>
<feature type="domain" description="Glycosyltransferase subfamily 4-like N-terminal" evidence="2">
    <location>
        <begin position="17"/>
        <end position="167"/>
    </location>
</feature>
<dbReference type="Proteomes" id="UP000064893">
    <property type="component" value="Chromosome"/>
</dbReference>
<keyword evidence="4" id="KW-1185">Reference proteome</keyword>
<dbReference type="InterPro" id="IPR050194">
    <property type="entry name" value="Glycosyltransferase_grp1"/>
</dbReference>
<dbReference type="PANTHER" id="PTHR45947:SF3">
    <property type="entry name" value="SULFOQUINOVOSYL TRANSFERASE SQD2"/>
    <property type="match status" value="1"/>
</dbReference>
<dbReference type="PANTHER" id="PTHR45947">
    <property type="entry name" value="SULFOQUINOVOSYL TRANSFERASE SQD2"/>
    <property type="match status" value="1"/>
</dbReference>
<dbReference type="GO" id="GO:0016757">
    <property type="term" value="F:glycosyltransferase activity"/>
    <property type="evidence" value="ECO:0007669"/>
    <property type="project" value="UniProtKB-KW"/>
</dbReference>
<evidence type="ECO:0000259" key="1">
    <source>
        <dbReference type="Pfam" id="PF00534"/>
    </source>
</evidence>
<dbReference type="RefSeq" id="WP_057951844.1">
    <property type="nucleotide sequence ID" value="NZ_CP013118.1"/>
</dbReference>
<keyword evidence="3" id="KW-0808">Transferase</keyword>
<name>A0A0S2HW43_9BACT</name>
<feature type="domain" description="Glycosyl transferase family 1" evidence="1">
    <location>
        <begin position="208"/>
        <end position="350"/>
    </location>
</feature>
<dbReference type="Gene3D" id="3.40.50.2000">
    <property type="entry name" value="Glycogen Phosphorylase B"/>
    <property type="match status" value="2"/>
</dbReference>
<evidence type="ECO:0000313" key="4">
    <source>
        <dbReference type="Proteomes" id="UP000064893"/>
    </source>
</evidence>
<accession>A0A0S2HW43</accession>
<dbReference type="Pfam" id="PF13439">
    <property type="entry name" value="Glyco_transf_4"/>
    <property type="match status" value="1"/>
</dbReference>
<protein>
    <submittedName>
        <fullName evidence="3">Spore coat protein SA</fullName>
        <ecNumber evidence="3">2.4.-.-</ecNumber>
    </submittedName>
</protein>